<name>A0A1G7ETC8_9BACT</name>
<dbReference type="EMBL" id="FNAQ01000023">
    <property type="protein sequence ID" value="SDE66685.1"/>
    <property type="molecule type" value="Genomic_DNA"/>
</dbReference>
<protein>
    <submittedName>
        <fullName evidence="2">Uncharacterized protein</fullName>
    </submittedName>
</protein>
<dbReference type="AlphaFoldDB" id="A0A1G7ETC8"/>
<reference evidence="3" key="1">
    <citation type="submission" date="2016-10" db="EMBL/GenBank/DDBJ databases">
        <authorList>
            <person name="Varghese N."/>
            <person name="Submissions S."/>
        </authorList>
    </citation>
    <scope>NUCLEOTIDE SEQUENCE [LARGE SCALE GENOMIC DNA]</scope>
    <source>
        <strain evidence="3">DSM 8987</strain>
    </source>
</reference>
<accession>A0A1G7ETC8</accession>
<dbReference type="RefSeq" id="WP_092080543.1">
    <property type="nucleotide sequence ID" value="NZ_FNAQ01000023.1"/>
</dbReference>
<proteinExistence type="predicted"/>
<keyword evidence="1" id="KW-0732">Signal</keyword>
<evidence type="ECO:0000313" key="2">
    <source>
        <dbReference type="EMBL" id="SDE66685.1"/>
    </source>
</evidence>
<dbReference type="Proteomes" id="UP000243205">
    <property type="component" value="Unassembled WGS sequence"/>
</dbReference>
<organism evidence="2 3">
    <name type="scientific">Desulfuromonas thiophila</name>
    <dbReference type="NCBI Taxonomy" id="57664"/>
    <lineage>
        <taxon>Bacteria</taxon>
        <taxon>Pseudomonadati</taxon>
        <taxon>Thermodesulfobacteriota</taxon>
        <taxon>Desulfuromonadia</taxon>
        <taxon>Desulfuromonadales</taxon>
        <taxon>Desulfuromonadaceae</taxon>
        <taxon>Desulfuromonas</taxon>
    </lineage>
</organism>
<gene>
    <name evidence="2" type="ORF">SAMN05661003_12311</name>
</gene>
<evidence type="ECO:0000313" key="3">
    <source>
        <dbReference type="Proteomes" id="UP000243205"/>
    </source>
</evidence>
<evidence type="ECO:0000256" key="1">
    <source>
        <dbReference type="SAM" id="SignalP"/>
    </source>
</evidence>
<feature type="signal peptide" evidence="1">
    <location>
        <begin position="1"/>
        <end position="19"/>
    </location>
</feature>
<keyword evidence="3" id="KW-1185">Reference proteome</keyword>
<feature type="chain" id="PRO_5017439633" evidence="1">
    <location>
        <begin position="20"/>
        <end position="109"/>
    </location>
</feature>
<dbReference type="STRING" id="57664.SAMN05661003_12311"/>
<sequence length="109" mass="11691">MKKALFLLLILAFAGTAFAAYSEDATATLGEGDNSLKVKLSNQVKLDYAENGDGDTFVIAAYHDKGTRTFMSSSEDASIYYGEETKITMPDAPDVGTSIGTTDDFDKTL</sequence>